<dbReference type="PANTHER" id="PTHR12681:SF0">
    <property type="entry name" value="ZINC FINGER CCCH DOMAIN-CONTAINING PROTEIN 15"/>
    <property type="match status" value="1"/>
</dbReference>
<proteinExistence type="predicted"/>
<dbReference type="GO" id="GO:0003729">
    <property type="term" value="F:mRNA binding"/>
    <property type="evidence" value="ECO:0007669"/>
    <property type="project" value="TreeGrafter"/>
</dbReference>
<evidence type="ECO:0000256" key="5">
    <source>
        <dbReference type="SAM" id="MobiDB-lite"/>
    </source>
</evidence>
<feature type="region of interest" description="Disordered" evidence="5">
    <location>
        <begin position="124"/>
        <end position="145"/>
    </location>
</feature>
<dbReference type="GO" id="GO:0005829">
    <property type="term" value="C:cytosol"/>
    <property type="evidence" value="ECO:0007669"/>
    <property type="project" value="TreeGrafter"/>
</dbReference>
<name>A0A0F7SX24_PHARH</name>
<organism evidence="7">
    <name type="scientific">Phaffia rhodozyma</name>
    <name type="common">Yeast</name>
    <name type="synonym">Xanthophyllomyces dendrorhous</name>
    <dbReference type="NCBI Taxonomy" id="264483"/>
    <lineage>
        <taxon>Eukaryota</taxon>
        <taxon>Fungi</taxon>
        <taxon>Dikarya</taxon>
        <taxon>Basidiomycota</taxon>
        <taxon>Agaricomycotina</taxon>
        <taxon>Tremellomycetes</taxon>
        <taxon>Cystofilobasidiales</taxon>
        <taxon>Mrakiaceae</taxon>
        <taxon>Phaffia</taxon>
    </lineage>
</organism>
<keyword evidence="1 4" id="KW-0479">Metal-binding</keyword>
<dbReference type="Pfam" id="PF16543">
    <property type="entry name" value="DFRP_C"/>
    <property type="match status" value="1"/>
</dbReference>
<evidence type="ECO:0000259" key="6">
    <source>
        <dbReference type="PROSITE" id="PS50103"/>
    </source>
</evidence>
<dbReference type="InterPro" id="IPR036855">
    <property type="entry name" value="Znf_CCCH_sf"/>
</dbReference>
<feature type="region of interest" description="Disordered" evidence="5">
    <location>
        <begin position="299"/>
        <end position="362"/>
    </location>
</feature>
<dbReference type="SUPFAM" id="SSF90229">
    <property type="entry name" value="CCCH zinc finger"/>
    <property type="match status" value="1"/>
</dbReference>
<sequence>MPPKKVSVDKTFGMKNKNKSAKVQQQVATIKQQEARRGKNPDELKKEEEKAAAAKAKADEAKRLKAQMELFKPAQAQKVPFGVDPKTVVCQYFAAGFCEKGKKCRLSHDLNVGRKVEKRNVYSDDRAGAANPGDVNPDDKTKDTMDTWDDEKLKKVVLSKYGNPKTTTDIVCKFFIQAIEDQKYGWFWECPNGVNCFYRHALPPGYVLNSEKKKKAEADKANVITLEEFLESERHKLGKNLTPVTAETFAIWKKTRLDKKTAEEDAANKLKNIAGNSGKTTGMSGRDLFTFNPNWFQDEEVEEEDQEEWDLAQYRQEDSEDEDAAASESGGKTASEVTVGVSALSVSEQPENGREGAVAQDG</sequence>
<feature type="zinc finger region" description="C3H1-type" evidence="4">
    <location>
        <begin position="166"/>
        <end position="203"/>
    </location>
</feature>
<dbReference type="PANTHER" id="PTHR12681">
    <property type="entry name" value="ZINC FINGER-CONTAINING PROTEIN P48ZNF"/>
    <property type="match status" value="1"/>
</dbReference>
<evidence type="ECO:0000256" key="3">
    <source>
        <dbReference type="ARBA" id="ARBA00022833"/>
    </source>
</evidence>
<dbReference type="SMART" id="SM00356">
    <property type="entry name" value="ZnF_C3H1"/>
    <property type="match status" value="2"/>
</dbReference>
<dbReference type="InterPro" id="IPR032378">
    <property type="entry name" value="ZC3H15/TMA46_C"/>
</dbReference>
<feature type="region of interest" description="Disordered" evidence="5">
    <location>
        <begin position="17"/>
        <end position="54"/>
    </location>
</feature>
<evidence type="ECO:0000256" key="4">
    <source>
        <dbReference type="PROSITE-ProRule" id="PRU00723"/>
    </source>
</evidence>
<accession>A0A0F7SX24</accession>
<keyword evidence="3 4" id="KW-0862">Zinc</keyword>
<feature type="zinc finger region" description="C3H1-type" evidence="4">
    <location>
        <begin position="84"/>
        <end position="111"/>
    </location>
</feature>
<keyword evidence="2 4" id="KW-0863">Zinc-finger</keyword>
<evidence type="ECO:0000256" key="1">
    <source>
        <dbReference type="ARBA" id="ARBA00022723"/>
    </source>
</evidence>
<feature type="compositionally biased region" description="Acidic residues" evidence="5">
    <location>
        <begin position="299"/>
        <end position="310"/>
    </location>
</feature>
<feature type="domain" description="C3H1-type" evidence="6">
    <location>
        <begin position="84"/>
        <end position="111"/>
    </location>
</feature>
<dbReference type="InterPro" id="IPR000571">
    <property type="entry name" value="Znf_CCCH"/>
</dbReference>
<reference evidence="7" key="1">
    <citation type="submission" date="2014-08" db="EMBL/GenBank/DDBJ databases">
        <authorList>
            <person name="Sharma Rahul"/>
            <person name="Thines Marco"/>
        </authorList>
    </citation>
    <scope>NUCLEOTIDE SEQUENCE</scope>
</reference>
<dbReference type="GO" id="GO:0008270">
    <property type="term" value="F:zinc ion binding"/>
    <property type="evidence" value="ECO:0007669"/>
    <property type="project" value="UniProtKB-KW"/>
</dbReference>
<dbReference type="AlphaFoldDB" id="A0A0F7SX24"/>
<dbReference type="EMBL" id="LN483166">
    <property type="protein sequence ID" value="CED84693.1"/>
    <property type="molecule type" value="Genomic_DNA"/>
</dbReference>
<dbReference type="PROSITE" id="PS50103">
    <property type="entry name" value="ZF_C3H1"/>
    <property type="match status" value="2"/>
</dbReference>
<feature type="compositionally biased region" description="Polar residues" evidence="5">
    <location>
        <begin position="21"/>
        <end position="32"/>
    </location>
</feature>
<dbReference type="Gene3D" id="4.10.1000.10">
    <property type="entry name" value="Zinc finger, CCCH-type"/>
    <property type="match status" value="1"/>
</dbReference>
<feature type="domain" description="C3H1-type" evidence="6">
    <location>
        <begin position="166"/>
        <end position="203"/>
    </location>
</feature>
<evidence type="ECO:0000256" key="2">
    <source>
        <dbReference type="ARBA" id="ARBA00022771"/>
    </source>
</evidence>
<feature type="compositionally biased region" description="Basic and acidic residues" evidence="5">
    <location>
        <begin position="33"/>
        <end position="54"/>
    </location>
</feature>
<evidence type="ECO:0000313" key="7">
    <source>
        <dbReference type="EMBL" id="CED84693.1"/>
    </source>
</evidence>
<dbReference type="Gene3D" id="6.20.400.10">
    <property type="match status" value="1"/>
</dbReference>
<dbReference type="GO" id="GO:0002181">
    <property type="term" value="P:cytoplasmic translation"/>
    <property type="evidence" value="ECO:0007669"/>
    <property type="project" value="TreeGrafter"/>
</dbReference>
<protein>
    <submittedName>
        <fullName evidence="7">Uncharacterized conserved protein, contains CCCH-type Zn-finger</fullName>
    </submittedName>
</protein>